<dbReference type="SMART" id="SM00338">
    <property type="entry name" value="BRLZ"/>
    <property type="match status" value="1"/>
</dbReference>
<dbReference type="Pfam" id="PF07716">
    <property type="entry name" value="bZIP_2"/>
    <property type="match status" value="1"/>
</dbReference>
<dbReference type="CDD" id="cd12193">
    <property type="entry name" value="bZIP_GCN4"/>
    <property type="match status" value="1"/>
</dbReference>
<name>A0AAD5SKR2_9FUNG</name>
<dbReference type="SUPFAM" id="SSF57959">
    <property type="entry name" value="Leucine zipper domain"/>
    <property type="match status" value="1"/>
</dbReference>
<keyword evidence="1" id="KW-0175">Coiled coil</keyword>
<comment type="caution">
    <text evidence="4">The sequence shown here is derived from an EMBL/GenBank/DDBJ whole genome shotgun (WGS) entry which is preliminary data.</text>
</comment>
<dbReference type="Proteomes" id="UP001212841">
    <property type="component" value="Unassembled WGS sequence"/>
</dbReference>
<dbReference type="InterPro" id="IPR046347">
    <property type="entry name" value="bZIP_sf"/>
</dbReference>
<evidence type="ECO:0000313" key="4">
    <source>
        <dbReference type="EMBL" id="KAJ3056572.1"/>
    </source>
</evidence>
<dbReference type="PROSITE" id="PS00036">
    <property type="entry name" value="BZIP_BASIC"/>
    <property type="match status" value="1"/>
</dbReference>
<dbReference type="Gene3D" id="3.30.160.60">
    <property type="entry name" value="Classic Zinc Finger"/>
    <property type="match status" value="1"/>
</dbReference>
<keyword evidence="5" id="KW-1185">Reference proteome</keyword>
<feature type="coiled-coil region" evidence="1">
    <location>
        <begin position="400"/>
        <end position="427"/>
    </location>
</feature>
<accession>A0AAD5SKR2</accession>
<dbReference type="AlphaFoldDB" id="A0AAD5SKR2"/>
<evidence type="ECO:0000256" key="1">
    <source>
        <dbReference type="SAM" id="Coils"/>
    </source>
</evidence>
<proteinExistence type="predicted"/>
<gene>
    <name evidence="4" type="ORF">HK097_005969</name>
</gene>
<dbReference type="InterPro" id="IPR004827">
    <property type="entry name" value="bZIP"/>
</dbReference>
<dbReference type="PROSITE" id="PS50217">
    <property type="entry name" value="BZIP"/>
    <property type="match status" value="1"/>
</dbReference>
<dbReference type="EMBL" id="JADGJD010000028">
    <property type="protein sequence ID" value="KAJ3056572.1"/>
    <property type="molecule type" value="Genomic_DNA"/>
</dbReference>
<evidence type="ECO:0000256" key="2">
    <source>
        <dbReference type="SAM" id="MobiDB-lite"/>
    </source>
</evidence>
<feature type="region of interest" description="Disordered" evidence="2">
    <location>
        <begin position="230"/>
        <end position="261"/>
    </location>
</feature>
<reference evidence="4" key="1">
    <citation type="submission" date="2020-05" db="EMBL/GenBank/DDBJ databases">
        <title>Phylogenomic resolution of chytrid fungi.</title>
        <authorList>
            <person name="Stajich J.E."/>
            <person name="Amses K."/>
            <person name="Simmons R."/>
            <person name="Seto K."/>
            <person name="Myers J."/>
            <person name="Bonds A."/>
            <person name="Quandt C.A."/>
            <person name="Barry K."/>
            <person name="Liu P."/>
            <person name="Grigoriev I."/>
            <person name="Longcore J.E."/>
            <person name="James T.Y."/>
        </authorList>
    </citation>
    <scope>NUCLEOTIDE SEQUENCE</scope>
    <source>
        <strain evidence="4">JEL0318</strain>
    </source>
</reference>
<feature type="domain" description="BZIP" evidence="3">
    <location>
        <begin position="388"/>
        <end position="429"/>
    </location>
</feature>
<evidence type="ECO:0000259" key="3">
    <source>
        <dbReference type="PROSITE" id="PS50217"/>
    </source>
</evidence>
<dbReference type="GO" id="GO:0003700">
    <property type="term" value="F:DNA-binding transcription factor activity"/>
    <property type="evidence" value="ECO:0007669"/>
    <property type="project" value="InterPro"/>
</dbReference>
<feature type="region of interest" description="Disordered" evidence="2">
    <location>
        <begin position="355"/>
        <end position="377"/>
    </location>
</feature>
<organism evidence="4 5">
    <name type="scientific">Rhizophlyctis rosea</name>
    <dbReference type="NCBI Taxonomy" id="64517"/>
    <lineage>
        <taxon>Eukaryota</taxon>
        <taxon>Fungi</taxon>
        <taxon>Fungi incertae sedis</taxon>
        <taxon>Chytridiomycota</taxon>
        <taxon>Chytridiomycota incertae sedis</taxon>
        <taxon>Chytridiomycetes</taxon>
        <taxon>Rhizophlyctidales</taxon>
        <taxon>Rhizophlyctidaceae</taxon>
        <taxon>Rhizophlyctis</taxon>
    </lineage>
</organism>
<sequence length="440" mass="46714">MPSVSMMQYIPTLKRAMAKSKTAEVLTVPAQEMDSFFDVDKYLGDPTPDLLSSPSHHSPATSIGSDFASDGFDALFSDAPKFDNDVEGPLFGQVMPGMPPFDAAAPLFGAEQVVVPPADSPAGIITPLSFDNNIDTDTASDYTSSPSPSMPMLSPAIVIKSEEPNEIAGLAAPSDSLMIPMVDGQNVDMERLNMVLAGAKQAAVRAMFPDLLPTVERLKDMVMNHKDGGMEDAGASPEPIVPSPSARPIRPLKKNSSTAPVSAPVDQGLTIGWAAAAAAAAAAHPALAAPMMDPTLIAAIQTQQQAARAHPRPLAPAGTVASSDLTALTALGLLPTDQPTTVSPHLTSPPTTMIAEAQPTFPQPNRPGRKRKPRPTDPEVIMQEVAAKRAKNTEAARRSRMRKVMRMESLEDRIRELEEENEALRMRLESCGCGVGEDEE</sequence>
<evidence type="ECO:0000313" key="5">
    <source>
        <dbReference type="Proteomes" id="UP001212841"/>
    </source>
</evidence>
<protein>
    <recommendedName>
        <fullName evidence="3">BZIP domain-containing protein</fullName>
    </recommendedName>
</protein>